<evidence type="ECO:0000313" key="4">
    <source>
        <dbReference type="EMBL" id="RVU03197.1"/>
    </source>
</evidence>
<organism evidence="4 5">
    <name type="scientific">Mucilaginibacter limnophilus</name>
    <dbReference type="NCBI Taxonomy" id="1932778"/>
    <lineage>
        <taxon>Bacteria</taxon>
        <taxon>Pseudomonadati</taxon>
        <taxon>Bacteroidota</taxon>
        <taxon>Sphingobacteriia</taxon>
        <taxon>Sphingobacteriales</taxon>
        <taxon>Sphingobacteriaceae</taxon>
        <taxon>Mucilaginibacter</taxon>
    </lineage>
</organism>
<accession>A0A3S3TKL4</accession>
<dbReference type="AlphaFoldDB" id="A0A3S3TKL4"/>
<evidence type="ECO:0000256" key="3">
    <source>
        <dbReference type="ARBA" id="ARBA00022729"/>
    </source>
</evidence>
<evidence type="ECO:0000256" key="2">
    <source>
        <dbReference type="ARBA" id="ARBA00022525"/>
    </source>
</evidence>
<gene>
    <name evidence="4" type="ORF">EOD41_03800</name>
</gene>
<dbReference type="GO" id="GO:0005576">
    <property type="term" value="C:extracellular region"/>
    <property type="evidence" value="ECO:0007669"/>
    <property type="project" value="UniProtKB-SubCell"/>
</dbReference>
<protein>
    <submittedName>
        <fullName evidence="4">Uncharacterized protein</fullName>
    </submittedName>
</protein>
<keyword evidence="5" id="KW-1185">Reference proteome</keyword>
<dbReference type="InterPro" id="IPR004153">
    <property type="entry name" value="CXCXC_repeat"/>
</dbReference>
<keyword evidence="2" id="KW-0964">Secreted</keyword>
<proteinExistence type="predicted"/>
<dbReference type="Proteomes" id="UP000282759">
    <property type="component" value="Unassembled WGS sequence"/>
</dbReference>
<reference evidence="4 5" key="1">
    <citation type="submission" date="2019-01" db="EMBL/GenBank/DDBJ databases">
        <authorList>
            <person name="Chen W.-M."/>
        </authorList>
    </citation>
    <scope>NUCLEOTIDE SEQUENCE [LARGE SCALE GENOMIC DNA]</scope>
    <source>
        <strain evidence="4 5">YBJ-36</strain>
    </source>
</reference>
<keyword evidence="3" id="KW-0732">Signal</keyword>
<comment type="caution">
    <text evidence="4">The sequence shown here is derived from an EMBL/GenBank/DDBJ whole genome shotgun (WGS) entry which is preliminary data.</text>
</comment>
<evidence type="ECO:0000256" key="1">
    <source>
        <dbReference type="ARBA" id="ARBA00004613"/>
    </source>
</evidence>
<sequence length="29" mass="3356">MGNGLIKIFNKRSCSCRAFCHFQRHSKSV</sequence>
<dbReference type="EMBL" id="SACK01000001">
    <property type="protein sequence ID" value="RVU03197.1"/>
    <property type="molecule type" value="Genomic_DNA"/>
</dbReference>
<dbReference type="Pfam" id="PF03128">
    <property type="entry name" value="CXCXC"/>
    <property type="match status" value="1"/>
</dbReference>
<comment type="subcellular location">
    <subcellularLocation>
        <location evidence="1">Secreted</location>
    </subcellularLocation>
</comment>
<evidence type="ECO:0000313" key="5">
    <source>
        <dbReference type="Proteomes" id="UP000282759"/>
    </source>
</evidence>
<name>A0A3S3TKL4_9SPHI</name>